<keyword evidence="2" id="KW-1185">Reference proteome</keyword>
<sequence length="80" mass="9852">MIMNFKLPKVLKERSRELDGNYLNASIQDKNPLINDLINECRNRNLKFDSILCNQKMKQFFYEHVYHHHHHRIVTRFHLF</sequence>
<protein>
    <submittedName>
        <fullName evidence="1">Uncharacterized protein</fullName>
    </submittedName>
</protein>
<dbReference type="Proteomes" id="UP000276133">
    <property type="component" value="Unassembled WGS sequence"/>
</dbReference>
<evidence type="ECO:0000313" key="1">
    <source>
        <dbReference type="EMBL" id="RNA06267.1"/>
    </source>
</evidence>
<proteinExistence type="predicted"/>
<dbReference type="EMBL" id="REGN01007452">
    <property type="protein sequence ID" value="RNA06267.1"/>
    <property type="molecule type" value="Genomic_DNA"/>
</dbReference>
<organism evidence="1 2">
    <name type="scientific">Brachionus plicatilis</name>
    <name type="common">Marine rotifer</name>
    <name type="synonym">Brachionus muelleri</name>
    <dbReference type="NCBI Taxonomy" id="10195"/>
    <lineage>
        <taxon>Eukaryota</taxon>
        <taxon>Metazoa</taxon>
        <taxon>Spiralia</taxon>
        <taxon>Gnathifera</taxon>
        <taxon>Rotifera</taxon>
        <taxon>Eurotatoria</taxon>
        <taxon>Monogononta</taxon>
        <taxon>Pseudotrocha</taxon>
        <taxon>Ploima</taxon>
        <taxon>Brachionidae</taxon>
        <taxon>Brachionus</taxon>
    </lineage>
</organism>
<gene>
    <name evidence="1" type="ORF">BpHYR1_004377</name>
</gene>
<dbReference type="AlphaFoldDB" id="A0A3M7Q4D0"/>
<name>A0A3M7Q4D0_BRAPC</name>
<evidence type="ECO:0000313" key="2">
    <source>
        <dbReference type="Proteomes" id="UP000276133"/>
    </source>
</evidence>
<comment type="caution">
    <text evidence="1">The sequence shown here is derived from an EMBL/GenBank/DDBJ whole genome shotgun (WGS) entry which is preliminary data.</text>
</comment>
<reference evidence="1 2" key="1">
    <citation type="journal article" date="2018" name="Sci. Rep.">
        <title>Genomic signatures of local adaptation to the degree of environmental predictability in rotifers.</title>
        <authorList>
            <person name="Franch-Gras L."/>
            <person name="Hahn C."/>
            <person name="Garcia-Roger E.M."/>
            <person name="Carmona M.J."/>
            <person name="Serra M."/>
            <person name="Gomez A."/>
        </authorList>
    </citation>
    <scope>NUCLEOTIDE SEQUENCE [LARGE SCALE GENOMIC DNA]</scope>
    <source>
        <strain evidence="1">HYR1</strain>
    </source>
</reference>
<accession>A0A3M7Q4D0</accession>